<dbReference type="EnsemblMetazoa" id="tetur06g06320.1">
    <property type="protein sequence ID" value="tetur06g06320.1"/>
    <property type="gene ID" value="tetur06g06320"/>
</dbReference>
<dbReference type="eggNOG" id="ENOG502QUUE">
    <property type="taxonomic scope" value="Eukaryota"/>
</dbReference>
<reference evidence="5" key="1">
    <citation type="submission" date="2011-08" db="EMBL/GenBank/DDBJ databases">
        <authorList>
            <person name="Rombauts S."/>
        </authorList>
    </citation>
    <scope>NUCLEOTIDE SEQUENCE</scope>
    <source>
        <strain evidence="5">London</strain>
    </source>
</reference>
<evidence type="ECO:0000313" key="4">
    <source>
        <dbReference type="EnsemblMetazoa" id="tetur06g06320.1"/>
    </source>
</evidence>
<dbReference type="PANTHER" id="PTHR43015">
    <property type="entry name" value="D-RIBITOL-5-PHOSPHATE CYTIDYLYLTRANSFERASE"/>
    <property type="match status" value="1"/>
</dbReference>
<dbReference type="HOGENOM" id="CLU_704632_0_0_1"/>
<comment type="similarity">
    <text evidence="1">Belongs to the IspD/TarI cytidylyltransferase family. IspD subfamily.</text>
</comment>
<dbReference type="Pfam" id="PF01128">
    <property type="entry name" value="IspD"/>
    <property type="match status" value="1"/>
</dbReference>
<dbReference type="AlphaFoldDB" id="T1K813"/>
<sequence length="392" mass="45207">MFICQYWQHYSEITMNIGVIVPAAGTGSRFDASPPKQFVKVDGLPLLYYTISTFVKLRNGLTIVVVCPEGYMSLVREEVLSYFSNQVEKGSLTVILGSDSRHRSINTALNYLHKRPDRPELVIIHDGVRPLVDSNLLTQLIEIAQENGAAGPICDLVSTTLKVDEENFVSDILDRNLFKQSEMPQVFRYDVIKKAYDGATDVDLDNGTECMDLVRKYTDVKTKVVRGSPSQLFKVTYKKDLYAVEGMLKEMRTVKLIPMSSIVDDDFLLIEKVEKELKKRFKKVFIETYRNGYNQCAPNESLVFFWFLETWLAFKNEEKSVHRGQKYSNWAHVILFHRDLEESEYCDVVRYTRTSTDNYILGSVKCDPSKITRFLGTMLWNHDHFSGYVHFL</sequence>
<evidence type="ECO:0000313" key="5">
    <source>
        <dbReference type="Proteomes" id="UP000015104"/>
    </source>
</evidence>
<evidence type="ECO:0000256" key="3">
    <source>
        <dbReference type="ARBA" id="ARBA00022695"/>
    </source>
</evidence>
<dbReference type="InterPro" id="IPR029044">
    <property type="entry name" value="Nucleotide-diphossugar_trans"/>
</dbReference>
<dbReference type="EMBL" id="CAEY01001817">
    <property type="status" value="NOT_ANNOTATED_CDS"/>
    <property type="molecule type" value="Genomic_DNA"/>
</dbReference>
<keyword evidence="2" id="KW-0808">Transferase</keyword>
<evidence type="ECO:0000256" key="2">
    <source>
        <dbReference type="ARBA" id="ARBA00022679"/>
    </source>
</evidence>
<dbReference type="GO" id="GO:0008299">
    <property type="term" value="P:isoprenoid biosynthetic process"/>
    <property type="evidence" value="ECO:0007669"/>
    <property type="project" value="InterPro"/>
</dbReference>
<evidence type="ECO:0000256" key="1">
    <source>
        <dbReference type="ARBA" id="ARBA00009789"/>
    </source>
</evidence>
<dbReference type="GO" id="GO:0035269">
    <property type="term" value="P:protein O-linked glycosylation via mannose"/>
    <property type="evidence" value="ECO:0007669"/>
    <property type="project" value="TreeGrafter"/>
</dbReference>
<dbReference type="GO" id="GO:0047349">
    <property type="term" value="F:D-ribitol-5-phosphate cytidylyltransferase activity"/>
    <property type="evidence" value="ECO:0007669"/>
    <property type="project" value="TreeGrafter"/>
</dbReference>
<evidence type="ECO:0008006" key="6">
    <source>
        <dbReference type="Google" id="ProtNLM"/>
    </source>
</evidence>
<dbReference type="STRING" id="32264.T1K813"/>
<dbReference type="InterPro" id="IPR018294">
    <property type="entry name" value="ISPD_synthase_CS"/>
</dbReference>
<organism evidence="4 5">
    <name type="scientific">Tetranychus urticae</name>
    <name type="common">Two-spotted spider mite</name>
    <dbReference type="NCBI Taxonomy" id="32264"/>
    <lineage>
        <taxon>Eukaryota</taxon>
        <taxon>Metazoa</taxon>
        <taxon>Ecdysozoa</taxon>
        <taxon>Arthropoda</taxon>
        <taxon>Chelicerata</taxon>
        <taxon>Arachnida</taxon>
        <taxon>Acari</taxon>
        <taxon>Acariformes</taxon>
        <taxon>Trombidiformes</taxon>
        <taxon>Prostigmata</taxon>
        <taxon>Eleutherengona</taxon>
        <taxon>Raphignathae</taxon>
        <taxon>Tetranychoidea</taxon>
        <taxon>Tetranychidae</taxon>
        <taxon>Tetranychus</taxon>
    </lineage>
</organism>
<dbReference type="Proteomes" id="UP000015104">
    <property type="component" value="Unassembled WGS sequence"/>
</dbReference>
<dbReference type="CDD" id="cd02516">
    <property type="entry name" value="CDP-ME_synthetase"/>
    <property type="match status" value="1"/>
</dbReference>
<keyword evidence="5" id="KW-1185">Reference proteome</keyword>
<dbReference type="PANTHER" id="PTHR43015:SF1">
    <property type="entry name" value="D-RIBITOL-5-PHOSPHATE CYTIDYLYLTRANSFERASE"/>
    <property type="match status" value="1"/>
</dbReference>
<reference evidence="4" key="2">
    <citation type="submission" date="2015-06" db="UniProtKB">
        <authorList>
            <consortium name="EnsemblMetazoa"/>
        </authorList>
    </citation>
    <scope>IDENTIFICATION</scope>
</reference>
<dbReference type="SUPFAM" id="SSF53448">
    <property type="entry name" value="Nucleotide-diphospho-sugar transferases"/>
    <property type="match status" value="1"/>
</dbReference>
<dbReference type="PROSITE" id="PS01295">
    <property type="entry name" value="ISPD"/>
    <property type="match status" value="1"/>
</dbReference>
<dbReference type="GO" id="GO:0005829">
    <property type="term" value="C:cytosol"/>
    <property type="evidence" value="ECO:0007669"/>
    <property type="project" value="TreeGrafter"/>
</dbReference>
<name>T1K813_TETUR</name>
<accession>T1K813</accession>
<dbReference type="InterPro" id="IPR034683">
    <property type="entry name" value="IspD/TarI"/>
</dbReference>
<proteinExistence type="inferred from homology"/>
<keyword evidence="3" id="KW-0548">Nucleotidyltransferase</keyword>
<protein>
    <recommendedName>
        <fullName evidence="6">D-ribitol-5-phosphate cytidylyltransferase</fullName>
    </recommendedName>
</protein>
<dbReference type="Gene3D" id="3.90.550.10">
    <property type="entry name" value="Spore Coat Polysaccharide Biosynthesis Protein SpsA, Chain A"/>
    <property type="match status" value="1"/>
</dbReference>